<name>A0A094S3V1_9ZZZZ</name>
<dbReference type="EMBL" id="JNSL01000217">
    <property type="protein sequence ID" value="KGA12423.1"/>
    <property type="molecule type" value="Genomic_DNA"/>
</dbReference>
<evidence type="ECO:0000313" key="4">
    <source>
        <dbReference type="EMBL" id="KGA12423.1"/>
    </source>
</evidence>
<evidence type="ECO:0008006" key="5">
    <source>
        <dbReference type="Google" id="ProtNLM"/>
    </source>
</evidence>
<dbReference type="InterPro" id="IPR029044">
    <property type="entry name" value="Nucleotide-diphossugar_trans"/>
</dbReference>
<reference evidence="4" key="1">
    <citation type="submission" date="2014-06" db="EMBL/GenBank/DDBJ databases">
        <title>Key roles for freshwater Actinobacteria revealed by deep metagenomic sequencing.</title>
        <authorList>
            <person name="Ghai R."/>
            <person name="Mizuno C.M."/>
            <person name="Picazo A."/>
            <person name="Camacho A."/>
            <person name="Rodriguez-Valera F."/>
        </authorList>
    </citation>
    <scope>NUCLEOTIDE SEQUENCE</scope>
</reference>
<dbReference type="SUPFAM" id="SSF53448">
    <property type="entry name" value="Nucleotide-diphospho-sugar transferases"/>
    <property type="match status" value="1"/>
</dbReference>
<proteinExistence type="inferred from homology"/>
<protein>
    <recommendedName>
        <fullName evidence="5">Glycosyltransferase 2-like domain-containing protein</fullName>
    </recommendedName>
</protein>
<keyword evidence="3" id="KW-0808">Transferase</keyword>
<dbReference type="PANTHER" id="PTHR48090">
    <property type="entry name" value="UNDECAPRENYL-PHOSPHATE 4-DEOXY-4-FORMAMIDO-L-ARABINOSE TRANSFERASE-RELATED"/>
    <property type="match status" value="1"/>
</dbReference>
<accession>A0A094S3V1</accession>
<keyword evidence="2" id="KW-0328">Glycosyltransferase</keyword>
<gene>
    <name evidence="4" type="ORF">GM51_21595</name>
</gene>
<dbReference type="Gene3D" id="3.90.550.10">
    <property type="entry name" value="Spore Coat Polysaccharide Biosynthesis Protein SpsA, Chain A"/>
    <property type="match status" value="1"/>
</dbReference>
<comment type="caution">
    <text evidence="4">The sequence shown here is derived from an EMBL/GenBank/DDBJ whole genome shotgun (WGS) entry which is preliminary data.</text>
</comment>
<organism evidence="4">
    <name type="scientific">freshwater metagenome</name>
    <dbReference type="NCBI Taxonomy" id="449393"/>
    <lineage>
        <taxon>unclassified sequences</taxon>
        <taxon>metagenomes</taxon>
        <taxon>ecological metagenomes</taxon>
    </lineage>
</organism>
<dbReference type="GO" id="GO:0016757">
    <property type="term" value="F:glycosyltransferase activity"/>
    <property type="evidence" value="ECO:0007669"/>
    <property type="project" value="UniProtKB-KW"/>
</dbReference>
<dbReference type="AlphaFoldDB" id="A0A094S3V1"/>
<evidence type="ECO:0000256" key="3">
    <source>
        <dbReference type="ARBA" id="ARBA00022679"/>
    </source>
</evidence>
<comment type="similarity">
    <text evidence="1">Belongs to the glycosyltransferase 2 family.</text>
</comment>
<dbReference type="PANTHER" id="PTHR48090:SF10">
    <property type="entry name" value="GLUCOSYL-3-PHOSPHOGLYCERATE SYNTHASE"/>
    <property type="match status" value="1"/>
</dbReference>
<evidence type="ECO:0000256" key="2">
    <source>
        <dbReference type="ARBA" id="ARBA00022676"/>
    </source>
</evidence>
<sequence>MTNIALLVPALNESAGMQRTARVMREALDSGVVSSATVLDGGSDDDTVEVALQFGIRSLHIPSVQPELGPVLGKGDSLFRGVHTVPADWYVFLDADLGNISLDHVTALTQHIGEPGISFVKGGFVRVDEHGVPREIPAGRVTELVGRPLLRRVAPGLTGLSQPLSGQVAIEAKLAKSLSFVTGYGVEIAMLIDVFRAVGAEGIVEADMGFINNRYKPDDALEEVRDQVLAGAALRIVTMPEYGLVVHNSVTNRDY</sequence>
<dbReference type="InterPro" id="IPR050256">
    <property type="entry name" value="Glycosyltransferase_2"/>
</dbReference>
<evidence type="ECO:0000256" key="1">
    <source>
        <dbReference type="ARBA" id="ARBA00006739"/>
    </source>
</evidence>